<keyword evidence="1" id="KW-0175">Coiled coil</keyword>
<evidence type="ECO:0000256" key="1">
    <source>
        <dbReference type="SAM" id="Coils"/>
    </source>
</evidence>
<sequence>MRSLAGTSISDEFLQSMFIQRLPTNVRSILAVTKDDLDAQATMADKIVEYSPTPQFCAINKNSTSRESCQSSSLDERLRRLESMVANIRTEIKNISSRRSDRRVQVEPCVFRRVFFLSLATRGGVLWVPMLRH</sequence>
<dbReference type="PANTHER" id="PTHR33327">
    <property type="entry name" value="ENDONUCLEASE"/>
    <property type="match status" value="1"/>
</dbReference>
<gene>
    <name evidence="2" type="ORF">NTJ_04434</name>
</gene>
<keyword evidence="3" id="KW-1185">Reference proteome</keyword>
<organism evidence="2 3">
    <name type="scientific">Nesidiocoris tenuis</name>
    <dbReference type="NCBI Taxonomy" id="355587"/>
    <lineage>
        <taxon>Eukaryota</taxon>
        <taxon>Metazoa</taxon>
        <taxon>Ecdysozoa</taxon>
        <taxon>Arthropoda</taxon>
        <taxon>Hexapoda</taxon>
        <taxon>Insecta</taxon>
        <taxon>Pterygota</taxon>
        <taxon>Neoptera</taxon>
        <taxon>Paraneoptera</taxon>
        <taxon>Hemiptera</taxon>
        <taxon>Heteroptera</taxon>
        <taxon>Panheteroptera</taxon>
        <taxon>Cimicomorpha</taxon>
        <taxon>Miridae</taxon>
        <taxon>Dicyphina</taxon>
        <taxon>Nesidiocoris</taxon>
    </lineage>
</organism>
<evidence type="ECO:0000313" key="3">
    <source>
        <dbReference type="Proteomes" id="UP001307889"/>
    </source>
</evidence>
<keyword evidence="2" id="KW-0808">Transferase</keyword>
<keyword evidence="2" id="KW-0548">Nucleotidyltransferase</keyword>
<dbReference type="EMBL" id="AP028911">
    <property type="protein sequence ID" value="BES91626.1"/>
    <property type="molecule type" value="Genomic_DNA"/>
</dbReference>
<evidence type="ECO:0000313" key="2">
    <source>
        <dbReference type="EMBL" id="BES91626.1"/>
    </source>
</evidence>
<dbReference type="GO" id="GO:0003964">
    <property type="term" value="F:RNA-directed DNA polymerase activity"/>
    <property type="evidence" value="ECO:0007669"/>
    <property type="project" value="UniProtKB-KW"/>
</dbReference>
<name>A0ABN7AH85_9HEMI</name>
<keyword evidence="2" id="KW-0695">RNA-directed DNA polymerase</keyword>
<proteinExistence type="predicted"/>
<protein>
    <submittedName>
        <fullName evidence="2">Reverse transcriptase (RNA-dependent DNA polymerase)</fullName>
    </submittedName>
</protein>
<dbReference type="Proteomes" id="UP001307889">
    <property type="component" value="Chromosome 3"/>
</dbReference>
<accession>A0ABN7AH85</accession>
<feature type="coiled-coil region" evidence="1">
    <location>
        <begin position="71"/>
        <end position="98"/>
    </location>
</feature>
<dbReference type="PANTHER" id="PTHR33327:SF3">
    <property type="entry name" value="RNA-DIRECTED DNA POLYMERASE"/>
    <property type="match status" value="1"/>
</dbReference>
<reference evidence="2 3" key="1">
    <citation type="submission" date="2023-09" db="EMBL/GenBank/DDBJ databases">
        <title>Nesidiocoris tenuis whole genome shotgun sequence.</title>
        <authorList>
            <person name="Shibata T."/>
            <person name="Shimoda M."/>
            <person name="Kobayashi T."/>
            <person name="Uehara T."/>
        </authorList>
    </citation>
    <scope>NUCLEOTIDE SEQUENCE [LARGE SCALE GENOMIC DNA]</scope>
    <source>
        <strain evidence="2 3">Japan</strain>
    </source>
</reference>